<keyword evidence="6" id="KW-0408">Iron</keyword>
<proteinExistence type="inferred from homology"/>
<evidence type="ECO:0000256" key="1">
    <source>
        <dbReference type="ARBA" id="ARBA00001954"/>
    </source>
</evidence>
<dbReference type="Proteomes" id="UP000474957">
    <property type="component" value="Unassembled WGS sequence"/>
</dbReference>
<dbReference type="InterPro" id="IPR038492">
    <property type="entry name" value="GBBH-like_N_sf"/>
</dbReference>
<sequence length="238" mass="25738">MTDTPITLTDTGMVVPLACGPAYFNHCWLRDACPGCIDPQTRERIFDVASLAGLPRARAARIDGGALVVDWQTEQHSSRIPLALLESFAARGRAEDPADLPRRLWYADHAPRIVRVPQAAVLTDPAARACLTHALIEDGIAIVTDMAADDDSLPRLAHAFGPITPSAEGLFFDVRVEIAPTNLAFTAGPLEMHTDLPGEEAAPGVQFPHCLERVYSSSASEWVHSARSEEDLVEILIA</sequence>
<comment type="similarity">
    <text evidence="2">Belongs to the gamma-BBH/TMLD family.</text>
</comment>
<evidence type="ECO:0000313" key="8">
    <source>
        <dbReference type="EMBL" id="MSU92207.1"/>
    </source>
</evidence>
<dbReference type="PANTHER" id="PTHR10696:SF25">
    <property type="entry name" value="OXIDOREDUCTASE AIM17-RELATED"/>
    <property type="match status" value="1"/>
</dbReference>
<gene>
    <name evidence="8" type="ORF">GE300_22005</name>
</gene>
<evidence type="ECO:0000256" key="2">
    <source>
        <dbReference type="ARBA" id="ARBA00008654"/>
    </source>
</evidence>
<dbReference type="GO" id="GO:0046872">
    <property type="term" value="F:metal ion binding"/>
    <property type="evidence" value="ECO:0007669"/>
    <property type="project" value="UniProtKB-KW"/>
</dbReference>
<evidence type="ECO:0000259" key="7">
    <source>
        <dbReference type="Pfam" id="PF02668"/>
    </source>
</evidence>
<dbReference type="InterPro" id="IPR050411">
    <property type="entry name" value="AlphaKG_dependent_hydroxylases"/>
</dbReference>
<feature type="domain" description="TauD/TfdA-like" evidence="7">
    <location>
        <begin position="117"/>
        <end position="225"/>
    </location>
</feature>
<dbReference type="InterPro" id="IPR042098">
    <property type="entry name" value="TauD-like_sf"/>
</dbReference>
<protein>
    <submittedName>
        <fullName evidence="8">Gamma-butyrobetaine,2-oxoglutarate dioxygenase</fullName>
    </submittedName>
</protein>
<dbReference type="EMBL" id="WIND01000073">
    <property type="protein sequence ID" value="MSU92207.1"/>
    <property type="molecule type" value="Genomic_DNA"/>
</dbReference>
<dbReference type="RefSeq" id="WP_233417322.1">
    <property type="nucleotide sequence ID" value="NZ_WIND01000073.1"/>
</dbReference>
<keyword evidence="5" id="KW-0560">Oxidoreductase</keyword>
<reference evidence="8 9" key="1">
    <citation type="submission" date="2019-10" db="EMBL/GenBank/DDBJ databases">
        <title>Cognatihalovulum marinum gen. nov. sp. nov., a new member of the family Rhodobacteraceae isolated from deep seawater of the Northwest Indian Ocean.</title>
        <authorList>
            <person name="Ruan C."/>
            <person name="Wang J."/>
            <person name="Zheng X."/>
            <person name="Song L."/>
            <person name="Zhu Y."/>
            <person name="Huang Y."/>
            <person name="Lu Z."/>
            <person name="Du W."/>
            <person name="Huang L."/>
            <person name="Dai X."/>
        </authorList>
    </citation>
    <scope>NUCLEOTIDE SEQUENCE [LARGE SCALE GENOMIC DNA]</scope>
    <source>
        <strain evidence="8 9">2CG4</strain>
    </source>
</reference>
<dbReference type="PANTHER" id="PTHR10696">
    <property type="entry name" value="GAMMA-BUTYROBETAINE HYDROXYLASE-RELATED"/>
    <property type="match status" value="1"/>
</dbReference>
<dbReference type="Gene3D" id="3.60.130.10">
    <property type="entry name" value="Clavaminate synthase-like"/>
    <property type="match status" value="1"/>
</dbReference>
<evidence type="ECO:0000256" key="5">
    <source>
        <dbReference type="ARBA" id="ARBA00023002"/>
    </source>
</evidence>
<organism evidence="8 9">
    <name type="scientific">Halovulum marinum</name>
    <dbReference type="NCBI Taxonomy" id="2662447"/>
    <lineage>
        <taxon>Bacteria</taxon>
        <taxon>Pseudomonadati</taxon>
        <taxon>Pseudomonadota</taxon>
        <taxon>Alphaproteobacteria</taxon>
        <taxon>Rhodobacterales</taxon>
        <taxon>Paracoccaceae</taxon>
        <taxon>Halovulum</taxon>
    </lineage>
</organism>
<dbReference type="GO" id="GO:0045329">
    <property type="term" value="P:carnitine biosynthetic process"/>
    <property type="evidence" value="ECO:0007669"/>
    <property type="project" value="TreeGrafter"/>
</dbReference>
<accession>A0A6L5Z6X6</accession>
<dbReference type="AlphaFoldDB" id="A0A6L5Z6X6"/>
<evidence type="ECO:0000256" key="3">
    <source>
        <dbReference type="ARBA" id="ARBA00022723"/>
    </source>
</evidence>
<comment type="caution">
    <text evidence="8">The sequence shown here is derived from an EMBL/GenBank/DDBJ whole genome shotgun (WGS) entry which is preliminary data.</text>
</comment>
<keyword evidence="9" id="KW-1185">Reference proteome</keyword>
<dbReference type="Gene3D" id="3.30.2020.30">
    <property type="match status" value="1"/>
</dbReference>
<dbReference type="GO" id="GO:0016706">
    <property type="term" value="F:2-oxoglutarate-dependent dioxygenase activity"/>
    <property type="evidence" value="ECO:0007669"/>
    <property type="project" value="UniProtKB-ARBA"/>
</dbReference>
<dbReference type="SUPFAM" id="SSF51197">
    <property type="entry name" value="Clavaminate synthase-like"/>
    <property type="match status" value="1"/>
</dbReference>
<name>A0A6L5Z6X6_9RHOB</name>
<comment type="cofactor">
    <cofactor evidence="1">
        <name>Fe(2+)</name>
        <dbReference type="ChEBI" id="CHEBI:29033"/>
    </cofactor>
</comment>
<evidence type="ECO:0000256" key="6">
    <source>
        <dbReference type="ARBA" id="ARBA00023004"/>
    </source>
</evidence>
<feature type="non-terminal residue" evidence="8">
    <location>
        <position position="238"/>
    </location>
</feature>
<evidence type="ECO:0000256" key="4">
    <source>
        <dbReference type="ARBA" id="ARBA00022964"/>
    </source>
</evidence>
<keyword evidence="4 8" id="KW-0223">Dioxygenase</keyword>
<keyword evidence="3" id="KW-0479">Metal-binding</keyword>
<evidence type="ECO:0000313" key="9">
    <source>
        <dbReference type="Proteomes" id="UP000474957"/>
    </source>
</evidence>
<dbReference type="InterPro" id="IPR003819">
    <property type="entry name" value="TauD/TfdA-like"/>
</dbReference>
<dbReference type="Pfam" id="PF02668">
    <property type="entry name" value="TauD"/>
    <property type="match status" value="1"/>
</dbReference>